<evidence type="ECO:0000313" key="1">
    <source>
        <dbReference type="EMBL" id="DAD84527.1"/>
    </source>
</evidence>
<protein>
    <submittedName>
        <fullName evidence="1">Uncharacterized protein</fullName>
    </submittedName>
</protein>
<sequence length="44" mass="4992">MGDGIVPTEKASALNTKYLSWWFYPGHRMHTAVVDIYEKSSSCN</sequence>
<proteinExistence type="predicted"/>
<dbReference type="EMBL" id="BK014961">
    <property type="protein sequence ID" value="DAD84527.1"/>
    <property type="molecule type" value="Genomic_DNA"/>
</dbReference>
<organism evidence="1">
    <name type="scientific">Siphoviridae sp. ctA4S13</name>
    <dbReference type="NCBI Taxonomy" id="2826179"/>
    <lineage>
        <taxon>Viruses</taxon>
        <taxon>Duplodnaviria</taxon>
        <taxon>Heunggongvirae</taxon>
        <taxon>Uroviricota</taxon>
        <taxon>Caudoviricetes</taxon>
    </lineage>
</organism>
<reference evidence="1" key="1">
    <citation type="journal article" date="2021" name="Proc. Natl. Acad. Sci. U.S.A.">
        <title>A Catalog of Tens of Thousands of Viruses from Human Metagenomes Reveals Hidden Associations with Chronic Diseases.</title>
        <authorList>
            <person name="Tisza M.J."/>
            <person name="Buck C.B."/>
        </authorList>
    </citation>
    <scope>NUCLEOTIDE SEQUENCE</scope>
    <source>
        <strain evidence="1">CtA4S13</strain>
    </source>
</reference>
<accession>A0A8S5MR09</accession>
<name>A0A8S5MR09_9CAUD</name>